<reference evidence="8 9" key="1">
    <citation type="journal article" date="2011" name="Genome Res.">
        <title>Phylogeny-wide analysis of social amoeba genomes highlights ancient origins for complex intercellular communication.</title>
        <authorList>
            <person name="Heidel A.J."/>
            <person name="Lawal H.M."/>
            <person name="Felder M."/>
            <person name="Schilde C."/>
            <person name="Helps N.R."/>
            <person name="Tunggal B."/>
            <person name="Rivero F."/>
            <person name="John U."/>
            <person name="Schleicher M."/>
            <person name="Eichinger L."/>
            <person name="Platzer M."/>
            <person name="Noegel A.A."/>
            <person name="Schaap P."/>
            <person name="Gloeckner G."/>
        </authorList>
    </citation>
    <scope>NUCLEOTIDE SEQUENCE [LARGE SCALE GENOMIC DNA]</scope>
    <source>
        <strain evidence="9">ATCC 26659 / Pp 5 / PN500</strain>
    </source>
</reference>
<dbReference type="Proteomes" id="UP000001396">
    <property type="component" value="Unassembled WGS sequence"/>
</dbReference>
<gene>
    <name evidence="8" type="ORF">PPL_02965</name>
</gene>
<evidence type="ECO:0000256" key="2">
    <source>
        <dbReference type="ARBA" id="ARBA00022679"/>
    </source>
</evidence>
<feature type="compositionally biased region" description="Basic residues" evidence="6">
    <location>
        <begin position="104"/>
        <end position="118"/>
    </location>
</feature>
<dbReference type="GO" id="GO:0005524">
    <property type="term" value="F:ATP binding"/>
    <property type="evidence" value="ECO:0007669"/>
    <property type="project" value="UniProtKB-KW"/>
</dbReference>
<keyword evidence="3" id="KW-0547">Nucleotide-binding</keyword>
<evidence type="ECO:0000313" key="9">
    <source>
        <dbReference type="Proteomes" id="UP000001396"/>
    </source>
</evidence>
<dbReference type="Pfam" id="PF00454">
    <property type="entry name" value="PI3_PI4_kinase"/>
    <property type="match status" value="1"/>
</dbReference>
<sequence length="423" mass="47583">MVSIAPTPLYLPVEEANKIFKSPIPQRREFTAFSSAANVNTIDSSTTELAKSRDSSVTNSNEIDHHHQHQHHISNLAPPSHNTAGGDSDLTLNRYYIGPKIAKTKHHYHHQHHNHHAGNYHNLKPDVNQKSLIEKTVSGLCKFSPILSEGNGLGGGVYFMKSQAGKKVAVFKPKDEENGIISPVAHISSNVKNQHNGLKNGTIQGEGIFKEVAAYLFDQRLNGYFGVPTTTLVEASHPYWKDSLGQQVQKIGSLQEYIDFDDSAEEVGCSKFSVADVHKIGLFDCLMFNCDRHSGNMLVEYDDLDQSKVPFDKKTRELILSIDIDSEIRYLRSALPELRIQCLETLKITTLFVQKAIKKNMTLHQIGKMISRFSQLDQPSSLESIVNEVTHVKGNRISLNNQIFWFDYQKEIDLHLNLVESNK</sequence>
<feature type="compositionally biased region" description="Polar residues" evidence="6">
    <location>
        <begin position="45"/>
        <end position="61"/>
    </location>
</feature>
<evidence type="ECO:0000259" key="7">
    <source>
        <dbReference type="Pfam" id="PF00454"/>
    </source>
</evidence>
<name>D3B3J7_HETP5</name>
<feature type="domain" description="PI3K/PI4K catalytic" evidence="7">
    <location>
        <begin position="196"/>
        <end position="365"/>
    </location>
</feature>
<keyword evidence="4 8" id="KW-0418">Kinase</keyword>
<keyword evidence="2" id="KW-0808">Transferase</keyword>
<protein>
    <submittedName>
        <fullName evidence="8">Phosphatidylinositol 3-kinase-related protein kinase</fullName>
    </submittedName>
</protein>
<feature type="region of interest" description="Disordered" evidence="6">
    <location>
        <begin position="45"/>
        <end position="87"/>
    </location>
</feature>
<evidence type="ECO:0000256" key="5">
    <source>
        <dbReference type="ARBA" id="ARBA00022840"/>
    </source>
</evidence>
<dbReference type="OMA" id="FNCDRHS"/>
<feature type="region of interest" description="Disordered" evidence="6">
    <location>
        <begin position="104"/>
        <end position="124"/>
    </location>
</feature>
<evidence type="ECO:0000313" key="8">
    <source>
        <dbReference type="EMBL" id="EFA83895.1"/>
    </source>
</evidence>
<comment type="caution">
    <text evidence="8">The sequence shown here is derived from an EMBL/GenBank/DDBJ whole genome shotgun (WGS) entry which is preliminary data.</text>
</comment>
<dbReference type="PANTHER" id="PTHR45800:SF11">
    <property type="entry name" value="PHOSPHATIDYLINOSITOL 3-KINASE-RELATED PROTEIN KINASE"/>
    <property type="match status" value="1"/>
</dbReference>
<proteinExistence type="inferred from homology"/>
<evidence type="ECO:0000256" key="6">
    <source>
        <dbReference type="SAM" id="MobiDB-lite"/>
    </source>
</evidence>
<evidence type="ECO:0000256" key="3">
    <source>
        <dbReference type="ARBA" id="ARBA00022741"/>
    </source>
</evidence>
<dbReference type="GO" id="GO:0016301">
    <property type="term" value="F:kinase activity"/>
    <property type="evidence" value="ECO:0007669"/>
    <property type="project" value="UniProtKB-KW"/>
</dbReference>
<dbReference type="RefSeq" id="XP_020436012.1">
    <property type="nucleotide sequence ID" value="XM_020573940.1"/>
</dbReference>
<comment type="similarity">
    <text evidence="1">Belongs to the PI3/PI4-kinase family. Type II PI4K subfamily.</text>
</comment>
<evidence type="ECO:0000256" key="1">
    <source>
        <dbReference type="ARBA" id="ARBA00008941"/>
    </source>
</evidence>
<dbReference type="GeneID" id="31358488"/>
<dbReference type="InterPro" id="IPR044571">
    <property type="entry name" value="P4KG1-8"/>
</dbReference>
<keyword evidence="5" id="KW-0067">ATP-binding</keyword>
<dbReference type="AlphaFoldDB" id="D3B3J7"/>
<dbReference type="EMBL" id="ADBJ01000010">
    <property type="protein sequence ID" value="EFA83895.1"/>
    <property type="molecule type" value="Genomic_DNA"/>
</dbReference>
<dbReference type="PANTHER" id="PTHR45800">
    <property type="entry name" value="PHOSPHATIDYLINOSITOL 4-KINASE GAMMA"/>
    <property type="match status" value="1"/>
</dbReference>
<keyword evidence="9" id="KW-1185">Reference proteome</keyword>
<evidence type="ECO:0000256" key="4">
    <source>
        <dbReference type="ARBA" id="ARBA00022777"/>
    </source>
</evidence>
<accession>D3B3J7</accession>
<dbReference type="FunCoup" id="D3B3J7">
    <property type="interactions" value="13"/>
</dbReference>
<dbReference type="STRING" id="670386.D3B3J7"/>
<organism evidence="8 9">
    <name type="scientific">Heterostelium pallidum (strain ATCC 26659 / Pp 5 / PN500)</name>
    <name type="common">Cellular slime mold</name>
    <name type="synonym">Polysphondylium pallidum</name>
    <dbReference type="NCBI Taxonomy" id="670386"/>
    <lineage>
        <taxon>Eukaryota</taxon>
        <taxon>Amoebozoa</taxon>
        <taxon>Evosea</taxon>
        <taxon>Eumycetozoa</taxon>
        <taxon>Dictyostelia</taxon>
        <taxon>Acytosteliales</taxon>
        <taxon>Acytosteliaceae</taxon>
        <taxon>Heterostelium</taxon>
    </lineage>
</organism>
<dbReference type="InterPro" id="IPR000403">
    <property type="entry name" value="PI3/4_kinase_cat_dom"/>
</dbReference>
<dbReference type="InParanoid" id="D3B3J7"/>